<dbReference type="Gene3D" id="3.30.465.10">
    <property type="match status" value="1"/>
</dbReference>
<evidence type="ECO:0000256" key="4">
    <source>
        <dbReference type="ARBA" id="ARBA00023002"/>
    </source>
</evidence>
<dbReference type="SUPFAM" id="SSF56176">
    <property type="entry name" value="FAD-binding/transporter-associated domain-like"/>
    <property type="match status" value="1"/>
</dbReference>
<dbReference type="InterPro" id="IPR016169">
    <property type="entry name" value="FAD-bd_PCMH_sub2"/>
</dbReference>
<comment type="similarity">
    <text evidence="1">Belongs to the oxygen-dependent FAD-linked oxidoreductase family.</text>
</comment>
<protein>
    <recommendedName>
        <fullName evidence="6">FAD-binding PCMH-type domain-containing protein</fullName>
    </recommendedName>
</protein>
<keyword evidence="4" id="KW-0560">Oxidoreductase</keyword>
<dbReference type="GO" id="GO:0071949">
    <property type="term" value="F:FAD binding"/>
    <property type="evidence" value="ECO:0007669"/>
    <property type="project" value="InterPro"/>
</dbReference>
<evidence type="ECO:0000259" key="6">
    <source>
        <dbReference type="PROSITE" id="PS51387"/>
    </source>
</evidence>
<evidence type="ECO:0000313" key="8">
    <source>
        <dbReference type="Proteomes" id="UP000664521"/>
    </source>
</evidence>
<dbReference type="InterPro" id="IPR016166">
    <property type="entry name" value="FAD-bd_PCMH"/>
</dbReference>
<organism evidence="7 8">
    <name type="scientific">Heterodermia speciosa</name>
    <dbReference type="NCBI Taxonomy" id="116794"/>
    <lineage>
        <taxon>Eukaryota</taxon>
        <taxon>Fungi</taxon>
        <taxon>Dikarya</taxon>
        <taxon>Ascomycota</taxon>
        <taxon>Pezizomycotina</taxon>
        <taxon>Lecanoromycetes</taxon>
        <taxon>OSLEUM clade</taxon>
        <taxon>Lecanoromycetidae</taxon>
        <taxon>Caliciales</taxon>
        <taxon>Physciaceae</taxon>
        <taxon>Heterodermia</taxon>
    </lineage>
</organism>
<keyword evidence="3" id="KW-0274">FAD</keyword>
<feature type="signal peptide" evidence="5">
    <location>
        <begin position="1"/>
        <end position="21"/>
    </location>
</feature>
<dbReference type="AlphaFoldDB" id="A0A8H3G394"/>
<comment type="caution">
    <text evidence="7">The sequence shown here is derived from an EMBL/GenBank/DDBJ whole genome shotgun (WGS) entry which is preliminary data.</text>
</comment>
<feature type="chain" id="PRO_5034758027" description="FAD-binding PCMH-type domain-containing protein" evidence="5">
    <location>
        <begin position="22"/>
        <end position="494"/>
    </location>
</feature>
<keyword evidence="8" id="KW-1185">Reference proteome</keyword>
<name>A0A8H3G394_9LECA</name>
<evidence type="ECO:0000256" key="3">
    <source>
        <dbReference type="ARBA" id="ARBA00022827"/>
    </source>
</evidence>
<keyword evidence="2" id="KW-0285">Flavoprotein</keyword>
<dbReference type="InterPro" id="IPR050416">
    <property type="entry name" value="FAD-linked_Oxidoreductase"/>
</dbReference>
<sequence length="494" mass="54139">MPRPGLQLAWLSLLFLNLVSGLAIARNDSAAACHELERIFQNFNVLSSEKNYTALSTENWSQTAWAKPSCIMQPRRVSDVQQVVRILTRRNIPFAIRSGGHMPSPLAANINNGVLIDMALFNSVNYDAANSEAKVGAGQRWGNVYDALDAYNVTVVGGRVLDVGVGGLILGCGLSYLSDLHGLACDNVVNFENKVVLADGSVVNANADSNSDLWWALKGGSNNFGIITSFTLSTYPIHDIWGGTKFYTLDQMPALFSAMAQYQTQSNKDPYANLIMQAFITDASIGAFINMVYLKPEVSPAAFSPFYSIPTVNDTTKLQTLTEFISGQIVPSVPRFDWFTTTLKPSVSLYSKIENVLNTAPELRTLTSLTAGAMALAIQPISARVGHVGHRRGGNALGLQATVQTWFTLDVAHYRAADDEAAHNATRGVLARIESETRRDGKYLPYQFMNDASFDQDVIGHYGAQNVRRLKNVQERYDPERVFQILVPGGFKLP</sequence>
<dbReference type="InterPro" id="IPR006094">
    <property type="entry name" value="Oxid_FAD_bind_N"/>
</dbReference>
<evidence type="ECO:0000313" key="7">
    <source>
        <dbReference type="EMBL" id="CAF9937286.1"/>
    </source>
</evidence>
<dbReference type="PANTHER" id="PTHR42973:SF53">
    <property type="entry name" value="FAD-BINDING PCMH-TYPE DOMAIN-CONTAINING PROTEIN-RELATED"/>
    <property type="match status" value="1"/>
</dbReference>
<dbReference type="GO" id="GO:0016491">
    <property type="term" value="F:oxidoreductase activity"/>
    <property type="evidence" value="ECO:0007669"/>
    <property type="project" value="UniProtKB-KW"/>
</dbReference>
<dbReference type="Proteomes" id="UP000664521">
    <property type="component" value="Unassembled WGS sequence"/>
</dbReference>
<accession>A0A8H3G394</accession>
<evidence type="ECO:0000256" key="2">
    <source>
        <dbReference type="ARBA" id="ARBA00022630"/>
    </source>
</evidence>
<dbReference type="Pfam" id="PF01565">
    <property type="entry name" value="FAD_binding_4"/>
    <property type="match status" value="1"/>
</dbReference>
<reference evidence="7" key="1">
    <citation type="submission" date="2021-03" db="EMBL/GenBank/DDBJ databases">
        <authorList>
            <person name="Tagirdzhanova G."/>
        </authorList>
    </citation>
    <scope>NUCLEOTIDE SEQUENCE</scope>
</reference>
<gene>
    <name evidence="7" type="ORF">HETSPECPRED_000481</name>
</gene>
<keyword evidence="5" id="KW-0732">Signal</keyword>
<dbReference type="EMBL" id="CAJPDS010000100">
    <property type="protein sequence ID" value="CAF9937286.1"/>
    <property type="molecule type" value="Genomic_DNA"/>
</dbReference>
<feature type="domain" description="FAD-binding PCMH-type" evidence="6">
    <location>
        <begin position="64"/>
        <end position="237"/>
    </location>
</feature>
<dbReference type="OrthoDB" id="2151789at2759"/>
<dbReference type="PANTHER" id="PTHR42973">
    <property type="entry name" value="BINDING OXIDOREDUCTASE, PUTATIVE (AFU_ORTHOLOGUE AFUA_1G17690)-RELATED"/>
    <property type="match status" value="1"/>
</dbReference>
<proteinExistence type="inferred from homology"/>
<dbReference type="InterPro" id="IPR036318">
    <property type="entry name" value="FAD-bd_PCMH-like_sf"/>
</dbReference>
<evidence type="ECO:0000256" key="1">
    <source>
        <dbReference type="ARBA" id="ARBA00005466"/>
    </source>
</evidence>
<dbReference type="PROSITE" id="PS51387">
    <property type="entry name" value="FAD_PCMH"/>
    <property type="match status" value="1"/>
</dbReference>
<evidence type="ECO:0000256" key="5">
    <source>
        <dbReference type="SAM" id="SignalP"/>
    </source>
</evidence>